<evidence type="ECO:0000259" key="1">
    <source>
        <dbReference type="Pfam" id="PF13609"/>
    </source>
</evidence>
<dbReference type="EMBL" id="LOSJ02000002">
    <property type="protein sequence ID" value="PNM56627.1"/>
    <property type="molecule type" value="Genomic_DNA"/>
</dbReference>
<dbReference type="STRING" id="674.VM_02680"/>
<reference evidence="2" key="1">
    <citation type="submission" date="2017-12" db="EMBL/GenBank/DDBJ databases">
        <title>FDA dAtabase for Regulatory Grade micrObial Sequences (FDA-ARGOS): Supporting development and validation of Infectious Disease Dx tests.</title>
        <authorList>
            <person name="Hoffmann M."/>
            <person name="Allard M."/>
            <person name="Evans P."/>
            <person name="Brown E."/>
            <person name="Tallon L.J."/>
            <person name="Sadzewicz L."/>
            <person name="Sengamalay N."/>
            <person name="Ott S."/>
            <person name="Godinez A."/>
            <person name="Nagaraj S."/>
            <person name="Vavikolanu K."/>
            <person name="Aluvathingal J."/>
            <person name="Nadendla S."/>
            <person name="Hobson J."/>
            <person name="Sichtig H."/>
        </authorList>
    </citation>
    <scope>NUCLEOTIDE SEQUENCE [LARGE SCALE GENOMIC DNA]</scope>
    <source>
        <strain evidence="2">FDAARGOS_113</strain>
    </source>
</reference>
<dbReference type="Pfam" id="PF13609">
    <property type="entry name" value="Porin_4"/>
    <property type="match status" value="1"/>
</dbReference>
<accession>A0A2J9UYL3</accession>
<sequence length="427" mass="47723">MMRNPYRALFLSSISTVFAIMSLPILAADWAVSGYGSLGYSYENEENLGYLRNLAQPDDYKRNGSFLPDSNIGVQFDVQLNPEWSVTTQWVLEDRVEQSFNDVTELAFVRYLPDEHWDLRLGRLGLNAYMASDSRRIDYAYLWVRPPQELYGSIFYDSIDGIDVTYRGRLDELNLSFGAQYGRIEQKLENTGNSEVSSTRSNQTLALVLALEQGPWSGRLSYVNVGGMQVSLGDTSMQAQKAIQQLANAGFGVISSEAALLYQESNLENETIQYWQIGLGYADTALTVQSELYAIRGNKAVVPEGIGGYLLAGYSFDSFTPYAMYGKFVPKNEAYQAQSDWGLAPVNGTQLAQFQKVLIGGINSTHIDQSTFSLGLRWDITAQMALKAQYDYVEIGDYGYGLWAVPMESISQGRDVHVLSFSVNFVF</sequence>
<dbReference type="AlphaFoldDB" id="A0A2J9UYL3"/>
<protein>
    <recommendedName>
        <fullName evidence="1">Porin domain-containing protein</fullName>
    </recommendedName>
</protein>
<evidence type="ECO:0000313" key="2">
    <source>
        <dbReference type="EMBL" id="PNM56627.1"/>
    </source>
</evidence>
<feature type="domain" description="Porin" evidence="1">
    <location>
        <begin position="16"/>
        <end position="290"/>
    </location>
</feature>
<dbReference type="OrthoDB" id="197869at2"/>
<name>A0A2J9UYL3_VIBMI</name>
<comment type="caution">
    <text evidence="2">The sequence shown here is derived from an EMBL/GenBank/DDBJ whole genome shotgun (WGS) entry which is preliminary data.</text>
</comment>
<dbReference type="SUPFAM" id="SSF56935">
    <property type="entry name" value="Porins"/>
    <property type="match status" value="1"/>
</dbReference>
<dbReference type="Proteomes" id="UP000053748">
    <property type="component" value="Unassembled WGS sequence"/>
</dbReference>
<dbReference type="InterPro" id="IPR033900">
    <property type="entry name" value="Gram_neg_porin_domain"/>
</dbReference>
<proteinExistence type="predicted"/>
<evidence type="ECO:0000313" key="3">
    <source>
        <dbReference type="Proteomes" id="UP000053748"/>
    </source>
</evidence>
<keyword evidence="3" id="KW-1185">Reference proteome</keyword>
<organism evidence="2 3">
    <name type="scientific">Vibrio mimicus</name>
    <dbReference type="NCBI Taxonomy" id="674"/>
    <lineage>
        <taxon>Bacteria</taxon>
        <taxon>Pseudomonadati</taxon>
        <taxon>Pseudomonadota</taxon>
        <taxon>Gammaproteobacteria</taxon>
        <taxon>Vibrionales</taxon>
        <taxon>Vibrionaceae</taxon>
        <taxon>Vibrio</taxon>
    </lineage>
</organism>
<gene>
    <name evidence="2" type="ORF">AL544_011310</name>
</gene>